<name>A0A9J7ZHM1_CYPCA</name>
<dbReference type="InterPro" id="IPR050969">
    <property type="entry name" value="Dev_Signal_Modulators"/>
</dbReference>
<dbReference type="PROSITE" id="PS50026">
    <property type="entry name" value="EGF_3"/>
    <property type="match status" value="2"/>
</dbReference>
<feature type="disulfide bond" evidence="4">
    <location>
        <begin position="93"/>
        <end position="103"/>
    </location>
</feature>
<dbReference type="Proteomes" id="UP001108240">
    <property type="component" value="Unplaced"/>
</dbReference>
<dbReference type="PANTHER" id="PTHR14949">
    <property type="entry name" value="EGF-LIKE-DOMAIN, MULTIPLE 7, 8"/>
    <property type="match status" value="1"/>
</dbReference>
<evidence type="ECO:0000256" key="1">
    <source>
        <dbReference type="ARBA" id="ARBA00022536"/>
    </source>
</evidence>
<dbReference type="Gene3D" id="2.10.25.10">
    <property type="entry name" value="Laminin"/>
    <property type="match status" value="3"/>
</dbReference>
<dbReference type="FunFam" id="2.10.25.10:FF:000020">
    <property type="entry name" value="Latent-transforming growth factor beta-binding protein 1"/>
    <property type="match status" value="1"/>
</dbReference>
<evidence type="ECO:0000256" key="3">
    <source>
        <dbReference type="ARBA" id="ARBA00023157"/>
    </source>
</evidence>
<evidence type="ECO:0000313" key="8">
    <source>
        <dbReference type="Proteomes" id="UP001108240"/>
    </source>
</evidence>
<dbReference type="SUPFAM" id="SSF57196">
    <property type="entry name" value="EGF/Laminin"/>
    <property type="match status" value="1"/>
</dbReference>
<feature type="signal peptide" evidence="5">
    <location>
        <begin position="1"/>
        <end position="17"/>
    </location>
</feature>
<evidence type="ECO:0000256" key="4">
    <source>
        <dbReference type="PROSITE-ProRule" id="PRU00076"/>
    </source>
</evidence>
<dbReference type="Pfam" id="PF07974">
    <property type="entry name" value="EGF_2"/>
    <property type="match status" value="2"/>
</dbReference>
<feature type="chain" id="PRO_5039921744" evidence="5">
    <location>
        <begin position="18"/>
        <end position="133"/>
    </location>
</feature>
<feature type="domain" description="EGF-like" evidence="6">
    <location>
        <begin position="25"/>
        <end position="57"/>
    </location>
</feature>
<protein>
    <submittedName>
        <fullName evidence="7">Si:ch211-221n20.8</fullName>
    </submittedName>
</protein>
<dbReference type="SMART" id="SM00181">
    <property type="entry name" value="EGF"/>
    <property type="match status" value="3"/>
</dbReference>
<sequence length="133" mass="14330">LFFMMLCLCFSCMHVYAFMYLLWCVSAMCSPPCAHGGSCMRWNVCLCRPGWTGDGCHTAVCELPCANGGRCVAPNTCQCPSDYSGAQCLTPLCSPPCVNGGKCVDINTCSCSDGWTGARCQRGQQIHTFSVLL</sequence>
<reference evidence="7" key="1">
    <citation type="submission" date="2025-08" db="UniProtKB">
        <authorList>
            <consortium name="Ensembl"/>
        </authorList>
    </citation>
    <scope>IDENTIFICATION</scope>
</reference>
<evidence type="ECO:0000256" key="5">
    <source>
        <dbReference type="SAM" id="SignalP"/>
    </source>
</evidence>
<dbReference type="GeneTree" id="ENSGT00940000164218"/>
<accession>A0A9J7ZHM1</accession>
<keyword evidence="1 4" id="KW-0245">EGF-like domain</keyword>
<feature type="disulfide bond" evidence="4">
    <location>
        <begin position="29"/>
        <end position="39"/>
    </location>
</feature>
<dbReference type="PROSITE" id="PS00022">
    <property type="entry name" value="EGF_1"/>
    <property type="match status" value="1"/>
</dbReference>
<dbReference type="InterPro" id="IPR000742">
    <property type="entry name" value="EGF"/>
</dbReference>
<dbReference type="Ensembl" id="ENSCCRT00000120002.1">
    <property type="protein sequence ID" value="ENSCCRP00000130376.1"/>
    <property type="gene ID" value="ENSCCRG00000028562.2"/>
</dbReference>
<reference evidence="7" key="2">
    <citation type="submission" date="2025-09" db="UniProtKB">
        <authorList>
            <consortium name="Ensembl"/>
        </authorList>
    </citation>
    <scope>IDENTIFICATION</scope>
</reference>
<feature type="disulfide bond" evidence="4">
    <location>
        <begin position="111"/>
        <end position="120"/>
    </location>
</feature>
<comment type="caution">
    <text evidence="4">Lacks conserved residue(s) required for the propagation of feature annotation.</text>
</comment>
<dbReference type="AlphaFoldDB" id="A0A9J7ZHM1"/>
<feature type="disulfide bond" evidence="4">
    <location>
        <begin position="47"/>
        <end position="56"/>
    </location>
</feature>
<evidence type="ECO:0000256" key="2">
    <source>
        <dbReference type="ARBA" id="ARBA00022729"/>
    </source>
</evidence>
<keyword evidence="2 5" id="KW-0732">Signal</keyword>
<feature type="domain" description="EGF-like" evidence="6">
    <location>
        <begin position="89"/>
        <end position="121"/>
    </location>
</feature>
<evidence type="ECO:0000313" key="7">
    <source>
        <dbReference type="Ensembl" id="ENSCCRP00000130376.1"/>
    </source>
</evidence>
<organism evidence="7 8">
    <name type="scientific">Cyprinus carpio carpio</name>
    <dbReference type="NCBI Taxonomy" id="630221"/>
    <lineage>
        <taxon>Eukaryota</taxon>
        <taxon>Metazoa</taxon>
        <taxon>Chordata</taxon>
        <taxon>Craniata</taxon>
        <taxon>Vertebrata</taxon>
        <taxon>Euteleostomi</taxon>
        <taxon>Actinopterygii</taxon>
        <taxon>Neopterygii</taxon>
        <taxon>Teleostei</taxon>
        <taxon>Ostariophysi</taxon>
        <taxon>Cypriniformes</taxon>
        <taxon>Cyprinidae</taxon>
        <taxon>Cyprininae</taxon>
        <taxon>Cyprinus</taxon>
    </lineage>
</organism>
<dbReference type="PANTHER" id="PTHR14949:SF56">
    <property type="entry name" value="EGF-LIKE-DOMAIN, MULTIPLE 7"/>
    <property type="match status" value="1"/>
</dbReference>
<proteinExistence type="predicted"/>
<keyword evidence="8" id="KW-1185">Reference proteome</keyword>
<dbReference type="PROSITE" id="PS01186">
    <property type="entry name" value="EGF_2"/>
    <property type="match status" value="1"/>
</dbReference>
<keyword evidence="3 4" id="KW-1015">Disulfide bond</keyword>
<evidence type="ECO:0000259" key="6">
    <source>
        <dbReference type="PROSITE" id="PS50026"/>
    </source>
</evidence>
<dbReference type="InterPro" id="IPR013111">
    <property type="entry name" value="EGF_extracell"/>
</dbReference>